<evidence type="ECO:0000256" key="4">
    <source>
        <dbReference type="ARBA" id="ARBA00022980"/>
    </source>
</evidence>
<dbReference type="Gene3D" id="3.10.430.100">
    <property type="entry name" value="Ribosomal protein L9, C-terminal domain"/>
    <property type="match status" value="1"/>
</dbReference>
<name>A0A0C1C2C0_9BACT</name>
<dbReference type="GO" id="GO:0019843">
    <property type="term" value="F:rRNA binding"/>
    <property type="evidence" value="ECO:0007669"/>
    <property type="project" value="UniProtKB-UniRule"/>
</dbReference>
<dbReference type="GO" id="GO:0003735">
    <property type="term" value="F:structural constituent of ribosome"/>
    <property type="evidence" value="ECO:0007669"/>
    <property type="project" value="InterPro"/>
</dbReference>
<dbReference type="Gene3D" id="3.40.5.10">
    <property type="entry name" value="Ribosomal protein L9, N-terminal domain"/>
    <property type="match status" value="1"/>
</dbReference>
<dbReference type="PANTHER" id="PTHR21368">
    <property type="entry name" value="50S RIBOSOMAL PROTEIN L9"/>
    <property type="match status" value="1"/>
</dbReference>
<dbReference type="GO" id="GO:0006412">
    <property type="term" value="P:translation"/>
    <property type="evidence" value="ECO:0007669"/>
    <property type="project" value="UniProtKB-UniRule"/>
</dbReference>
<protein>
    <recommendedName>
        <fullName evidence="6 7">Large ribosomal subunit protein bL9</fullName>
    </recommendedName>
</protein>
<feature type="domain" description="Large ribosomal subunit protein bL9 C-terminal" evidence="9">
    <location>
        <begin position="69"/>
        <end position="150"/>
    </location>
</feature>
<proteinExistence type="inferred from homology"/>
<evidence type="ECO:0000259" key="9">
    <source>
        <dbReference type="Pfam" id="PF03948"/>
    </source>
</evidence>
<gene>
    <name evidence="7 10" type="primary">rplI</name>
    <name evidence="10" type="ORF">DB43_FU00120</name>
</gene>
<dbReference type="SUPFAM" id="SSF55658">
    <property type="entry name" value="L9 N-domain-like"/>
    <property type="match status" value="1"/>
</dbReference>
<dbReference type="InterPro" id="IPR036791">
    <property type="entry name" value="Ribosomal_bL9_C_sf"/>
</dbReference>
<dbReference type="Proteomes" id="UP000031307">
    <property type="component" value="Unassembled WGS sequence"/>
</dbReference>
<comment type="caution">
    <text evidence="10">The sequence shown here is derived from an EMBL/GenBank/DDBJ whole genome shotgun (WGS) entry which is preliminary data.</text>
</comment>
<dbReference type="NCBIfam" id="TIGR00158">
    <property type="entry name" value="L9"/>
    <property type="match status" value="1"/>
</dbReference>
<comment type="similarity">
    <text evidence="1 7">Belongs to the bacterial ribosomal protein bL9 family.</text>
</comment>
<dbReference type="InterPro" id="IPR020070">
    <property type="entry name" value="Ribosomal_bL9_N"/>
</dbReference>
<evidence type="ECO:0000313" key="10">
    <source>
        <dbReference type="EMBL" id="KIA77736.1"/>
    </source>
</evidence>
<dbReference type="InterPro" id="IPR009027">
    <property type="entry name" value="Ribosomal_bL9/RNase_H1_N"/>
</dbReference>
<evidence type="ECO:0000256" key="3">
    <source>
        <dbReference type="ARBA" id="ARBA00022884"/>
    </source>
</evidence>
<comment type="function">
    <text evidence="7">Binds to the 23S rRNA.</text>
</comment>
<keyword evidence="5 7" id="KW-0687">Ribonucleoprotein</keyword>
<evidence type="ECO:0000259" key="8">
    <source>
        <dbReference type="Pfam" id="PF01281"/>
    </source>
</evidence>
<dbReference type="InterPro" id="IPR000244">
    <property type="entry name" value="Ribosomal_bL9"/>
</dbReference>
<evidence type="ECO:0000256" key="2">
    <source>
        <dbReference type="ARBA" id="ARBA00022730"/>
    </source>
</evidence>
<dbReference type="Pfam" id="PF03948">
    <property type="entry name" value="Ribosomal_L9_C"/>
    <property type="match status" value="1"/>
</dbReference>
<dbReference type="GO" id="GO:0005840">
    <property type="term" value="C:ribosome"/>
    <property type="evidence" value="ECO:0007669"/>
    <property type="project" value="UniProtKB-KW"/>
</dbReference>
<sequence>MSLMAHKLLLIEDVENLGRSGDLVSVKPGYARNFLLPQGVAVPADKRSLRMRARLQEEREKKAAVDRSESEKIAAQLAEVTLTSIVKVDHDGHMYGSVSIADIAHLLSTQQVELEKRSIGLKHPIKEIGVYTIPVKLKEGVTGSFTLKVISEEASRQAAEAESAEKSE</sequence>
<evidence type="ECO:0000256" key="6">
    <source>
        <dbReference type="ARBA" id="ARBA00035292"/>
    </source>
</evidence>
<keyword evidence="4 7" id="KW-0689">Ribosomal protein</keyword>
<evidence type="ECO:0000256" key="1">
    <source>
        <dbReference type="ARBA" id="ARBA00010605"/>
    </source>
</evidence>
<evidence type="ECO:0000313" key="11">
    <source>
        <dbReference type="Proteomes" id="UP000031307"/>
    </source>
</evidence>
<dbReference type="GO" id="GO:1990904">
    <property type="term" value="C:ribonucleoprotein complex"/>
    <property type="evidence" value="ECO:0007669"/>
    <property type="project" value="UniProtKB-KW"/>
</dbReference>
<dbReference type="PATRIC" id="fig|83552.4.peg.1081"/>
<evidence type="ECO:0000256" key="7">
    <source>
        <dbReference type="HAMAP-Rule" id="MF_00503"/>
    </source>
</evidence>
<keyword evidence="2 7" id="KW-0699">rRNA-binding</keyword>
<dbReference type="HAMAP" id="MF_00503">
    <property type="entry name" value="Ribosomal_bL9"/>
    <property type="match status" value="1"/>
</dbReference>
<keyword evidence="3 7" id="KW-0694">RNA-binding</keyword>
<dbReference type="Pfam" id="PF01281">
    <property type="entry name" value="Ribosomal_L9_N"/>
    <property type="match status" value="1"/>
</dbReference>
<dbReference type="EMBL" id="JSAM01000064">
    <property type="protein sequence ID" value="KIA77736.1"/>
    <property type="molecule type" value="Genomic_DNA"/>
</dbReference>
<dbReference type="InterPro" id="IPR036935">
    <property type="entry name" value="Ribosomal_bL9_N_sf"/>
</dbReference>
<accession>A0A0C1C2C0</accession>
<dbReference type="AlphaFoldDB" id="A0A0C1C2C0"/>
<evidence type="ECO:0000256" key="5">
    <source>
        <dbReference type="ARBA" id="ARBA00023274"/>
    </source>
</evidence>
<reference evidence="10 11" key="1">
    <citation type="journal article" date="2014" name="Mol. Biol. Evol.">
        <title>Massive expansion of Ubiquitination-related gene families within the Chlamydiae.</title>
        <authorList>
            <person name="Domman D."/>
            <person name="Collingro A."/>
            <person name="Lagkouvardos I."/>
            <person name="Gehre L."/>
            <person name="Weinmaier T."/>
            <person name="Rattei T."/>
            <person name="Subtil A."/>
            <person name="Horn M."/>
        </authorList>
    </citation>
    <scope>NUCLEOTIDE SEQUENCE [LARGE SCALE GENOMIC DNA]</scope>
    <source>
        <strain evidence="10 11">OEW1</strain>
    </source>
</reference>
<dbReference type="SUPFAM" id="SSF55653">
    <property type="entry name" value="Ribosomal protein L9 C-domain"/>
    <property type="match status" value="1"/>
</dbReference>
<organism evidence="10 11">
    <name type="scientific">Parachlamydia acanthamoebae</name>
    <dbReference type="NCBI Taxonomy" id="83552"/>
    <lineage>
        <taxon>Bacteria</taxon>
        <taxon>Pseudomonadati</taxon>
        <taxon>Chlamydiota</taxon>
        <taxon>Chlamydiia</taxon>
        <taxon>Parachlamydiales</taxon>
        <taxon>Parachlamydiaceae</taxon>
        <taxon>Parachlamydia</taxon>
    </lineage>
</organism>
<dbReference type="InterPro" id="IPR020594">
    <property type="entry name" value="Ribosomal_bL9_bac/chp"/>
</dbReference>
<dbReference type="InterPro" id="IPR020069">
    <property type="entry name" value="Ribosomal_bL9_C"/>
</dbReference>
<feature type="domain" description="Ribosomal protein L9" evidence="8">
    <location>
        <begin position="7"/>
        <end position="50"/>
    </location>
</feature>